<name>A0A0D7EYP5_RHOPL</name>
<dbReference type="PATRIC" id="fig|1076.23.peg.629"/>
<gene>
    <name evidence="1" type="ORF">OO17_07215</name>
</gene>
<comment type="caution">
    <text evidence="1">The sequence shown here is derived from an EMBL/GenBank/DDBJ whole genome shotgun (WGS) entry which is preliminary data.</text>
</comment>
<organism evidence="1 2">
    <name type="scientific">Rhodopseudomonas palustris</name>
    <dbReference type="NCBI Taxonomy" id="1076"/>
    <lineage>
        <taxon>Bacteria</taxon>
        <taxon>Pseudomonadati</taxon>
        <taxon>Pseudomonadota</taxon>
        <taxon>Alphaproteobacteria</taxon>
        <taxon>Hyphomicrobiales</taxon>
        <taxon>Nitrobacteraceae</taxon>
        <taxon>Rhodopseudomonas</taxon>
    </lineage>
</organism>
<protein>
    <submittedName>
        <fullName evidence="1">Uncharacterized protein</fullName>
    </submittedName>
</protein>
<dbReference type="Gene3D" id="1.10.1040.10">
    <property type="entry name" value="N-(1-d-carboxylethyl)-l-norvaline Dehydrogenase, domain 2"/>
    <property type="match status" value="1"/>
</dbReference>
<evidence type="ECO:0000313" key="1">
    <source>
        <dbReference type="EMBL" id="KIZ45989.1"/>
    </source>
</evidence>
<dbReference type="Proteomes" id="UP000032515">
    <property type="component" value="Unassembled WGS sequence"/>
</dbReference>
<dbReference type="OrthoDB" id="9771883at2"/>
<dbReference type="RefSeq" id="WP_044407855.1">
    <property type="nucleotide sequence ID" value="NZ_JXXE01000139.1"/>
</dbReference>
<sequence length="61" mass="6699">MATHRGGPIFYADQVLKTIVERLEFYAQSFAEPALKPTTLLGRLAREGASFASINRVTTVS</sequence>
<dbReference type="AlphaFoldDB" id="A0A0D7EYP5"/>
<reference evidence="1 2" key="1">
    <citation type="submission" date="2014-11" db="EMBL/GenBank/DDBJ databases">
        <title>Genomics and ecophysiology of heterotrophic nitrogen fixing bacteria isolated from estuarine surface water.</title>
        <authorList>
            <person name="Bentzon-Tilia M."/>
            <person name="Severin I."/>
            <person name="Hansen L.H."/>
            <person name="Riemann L."/>
        </authorList>
    </citation>
    <scope>NUCLEOTIDE SEQUENCE [LARGE SCALE GENOMIC DNA]</scope>
    <source>
        <strain evidence="1 2">BAL398</strain>
    </source>
</reference>
<proteinExistence type="predicted"/>
<accession>A0A0D7EYP5</accession>
<dbReference type="EMBL" id="JXXE01000139">
    <property type="protein sequence ID" value="KIZ45989.1"/>
    <property type="molecule type" value="Genomic_DNA"/>
</dbReference>
<dbReference type="InterPro" id="IPR013328">
    <property type="entry name" value="6PGD_dom2"/>
</dbReference>
<evidence type="ECO:0000313" key="2">
    <source>
        <dbReference type="Proteomes" id="UP000032515"/>
    </source>
</evidence>